<proteinExistence type="inferred from homology"/>
<evidence type="ECO:0000256" key="9">
    <source>
        <dbReference type="ARBA" id="ARBA00045876"/>
    </source>
</evidence>
<dbReference type="OrthoDB" id="421002at2759"/>
<comment type="catalytic activity">
    <reaction evidence="1 10">
        <text>[eIF5A protein]-deoxyhypusine + AH2 + O2 = [eIF5A protein]-hypusine + A + H2O</text>
        <dbReference type="Rhea" id="RHEA:14101"/>
        <dbReference type="Rhea" id="RHEA-COMP:10144"/>
        <dbReference type="Rhea" id="RHEA-COMP:12592"/>
        <dbReference type="ChEBI" id="CHEBI:13193"/>
        <dbReference type="ChEBI" id="CHEBI:15377"/>
        <dbReference type="ChEBI" id="CHEBI:15379"/>
        <dbReference type="ChEBI" id="CHEBI:17499"/>
        <dbReference type="ChEBI" id="CHEBI:82657"/>
        <dbReference type="ChEBI" id="CHEBI:91175"/>
        <dbReference type="EC" id="1.14.99.29"/>
    </reaction>
</comment>
<feature type="binding site" evidence="10">
    <location>
        <position position="59"/>
    </location>
    <ligand>
        <name>Fe cation</name>
        <dbReference type="ChEBI" id="CHEBI:24875"/>
        <label>1</label>
    </ligand>
</feature>
<dbReference type="SUPFAM" id="SSF48371">
    <property type="entry name" value="ARM repeat"/>
    <property type="match status" value="1"/>
</dbReference>
<comment type="pathway">
    <text evidence="2 10">Protein modification; eIF5A hypusination.</text>
</comment>
<evidence type="ECO:0000256" key="7">
    <source>
        <dbReference type="ARBA" id="ARBA00023033"/>
    </source>
</evidence>
<keyword evidence="6 10" id="KW-0408">Iron</keyword>
<keyword evidence="3 10" id="KW-0479">Metal-binding</keyword>
<evidence type="ECO:0000256" key="10">
    <source>
        <dbReference type="HAMAP-Rule" id="MF_03101"/>
    </source>
</evidence>
<evidence type="ECO:0000256" key="4">
    <source>
        <dbReference type="ARBA" id="ARBA00022737"/>
    </source>
</evidence>
<comment type="similarity">
    <text evidence="10">Belongs to the deoxyhypusine hydroxylase family.</text>
</comment>
<dbReference type="SMART" id="SM00567">
    <property type="entry name" value="EZ_HEAT"/>
    <property type="match status" value="6"/>
</dbReference>
<dbReference type="InterPro" id="IPR027517">
    <property type="entry name" value="Deoxyhypusine_hydroxylase"/>
</dbReference>
<feature type="binding site" evidence="10">
    <location>
        <position position="258"/>
    </location>
    <ligand>
        <name>Fe cation</name>
        <dbReference type="ChEBI" id="CHEBI:24875"/>
        <label>2</label>
    </ligand>
</feature>
<dbReference type="UniPathway" id="UPA00354"/>
<comment type="cofactor">
    <cofactor evidence="10">
        <name>Fe(2+)</name>
        <dbReference type="ChEBI" id="CHEBI:29033"/>
    </cofactor>
    <text evidence="10">Binds 2 Fe(2+) ions per subunit.</text>
</comment>
<organism evidence="11">
    <name type="scientific">Oikopleura dioica</name>
    <name type="common">Tunicate</name>
    <dbReference type="NCBI Taxonomy" id="34765"/>
    <lineage>
        <taxon>Eukaryota</taxon>
        <taxon>Metazoa</taxon>
        <taxon>Chordata</taxon>
        <taxon>Tunicata</taxon>
        <taxon>Appendicularia</taxon>
        <taxon>Copelata</taxon>
        <taxon>Oikopleuridae</taxon>
        <taxon>Oikopleura</taxon>
    </lineage>
</organism>
<keyword evidence="8 10" id="KW-0386">Hypusine biosynthesis</keyword>
<keyword evidence="7 10" id="KW-0503">Monooxygenase</keyword>
<dbReference type="InterPro" id="IPR011989">
    <property type="entry name" value="ARM-like"/>
</dbReference>
<dbReference type="GO" id="GO:0046872">
    <property type="term" value="F:metal ion binding"/>
    <property type="evidence" value="ECO:0007669"/>
    <property type="project" value="UniProtKB-KW"/>
</dbReference>
<name>E4XIP3_OIKDI</name>
<gene>
    <name evidence="11" type="ORF">GSOID_T00012467001</name>
</gene>
<feature type="binding site" evidence="10">
    <location>
        <position position="257"/>
    </location>
    <ligand>
        <name>Fe cation</name>
        <dbReference type="ChEBI" id="CHEBI:24875"/>
        <label>2</label>
    </ligand>
</feature>
<evidence type="ECO:0000313" key="12">
    <source>
        <dbReference type="Proteomes" id="UP000001307"/>
    </source>
</evidence>
<dbReference type="AlphaFoldDB" id="E4XIP3"/>
<dbReference type="FunCoup" id="E4XIP3">
    <property type="interactions" value="302"/>
</dbReference>
<dbReference type="InterPro" id="IPR016024">
    <property type="entry name" value="ARM-type_fold"/>
</dbReference>
<feature type="binding site" evidence="10">
    <location>
        <position position="60"/>
    </location>
    <ligand>
        <name>Fe cation</name>
        <dbReference type="ChEBI" id="CHEBI:24875"/>
        <label>1</label>
    </ligand>
</feature>
<accession>E4XIP3</accession>
<dbReference type="GO" id="GO:0019135">
    <property type="term" value="F:deoxyhypusine monooxygenase activity"/>
    <property type="evidence" value="ECO:0007669"/>
    <property type="project" value="UniProtKB-UniRule"/>
</dbReference>
<evidence type="ECO:0000256" key="2">
    <source>
        <dbReference type="ARBA" id="ARBA00005041"/>
    </source>
</evidence>
<reference evidence="11" key="1">
    <citation type="journal article" date="2010" name="Science">
        <title>Plasticity of animal genome architecture unmasked by rapid evolution of a pelagic tunicate.</title>
        <authorList>
            <person name="Denoeud F."/>
            <person name="Henriet S."/>
            <person name="Mungpakdee S."/>
            <person name="Aury J.M."/>
            <person name="Da Silva C."/>
            <person name="Brinkmann H."/>
            <person name="Mikhaleva J."/>
            <person name="Olsen L.C."/>
            <person name="Jubin C."/>
            <person name="Canestro C."/>
            <person name="Bouquet J.M."/>
            <person name="Danks G."/>
            <person name="Poulain J."/>
            <person name="Campsteijn C."/>
            <person name="Adamski M."/>
            <person name="Cross I."/>
            <person name="Yadetie F."/>
            <person name="Muffato M."/>
            <person name="Louis A."/>
            <person name="Butcher S."/>
            <person name="Tsagkogeorga G."/>
            <person name="Konrad A."/>
            <person name="Singh S."/>
            <person name="Jensen M.F."/>
            <person name="Cong E.H."/>
            <person name="Eikeseth-Otteraa H."/>
            <person name="Noel B."/>
            <person name="Anthouard V."/>
            <person name="Porcel B.M."/>
            <person name="Kachouri-Lafond R."/>
            <person name="Nishino A."/>
            <person name="Ugolini M."/>
            <person name="Chourrout P."/>
            <person name="Nishida H."/>
            <person name="Aasland R."/>
            <person name="Huzurbazar S."/>
            <person name="Westhof E."/>
            <person name="Delsuc F."/>
            <person name="Lehrach H."/>
            <person name="Reinhardt R."/>
            <person name="Weissenbach J."/>
            <person name="Roy S.W."/>
            <person name="Artiguenave F."/>
            <person name="Postlethwait J.H."/>
            <person name="Manak J.R."/>
            <person name="Thompson E.M."/>
            <person name="Jaillon O."/>
            <person name="Du Pasquier L."/>
            <person name="Boudinot P."/>
            <person name="Liberles D.A."/>
            <person name="Volff J.N."/>
            <person name="Philippe H."/>
            <person name="Lenhard B."/>
            <person name="Roest Crollius H."/>
            <person name="Wincker P."/>
            <person name="Chourrout D."/>
        </authorList>
    </citation>
    <scope>NUCLEOTIDE SEQUENCE [LARGE SCALE GENOMIC DNA]</scope>
</reference>
<dbReference type="InterPro" id="IPR004155">
    <property type="entry name" value="PBS_lyase_HEAT"/>
</dbReference>
<evidence type="ECO:0000313" key="11">
    <source>
        <dbReference type="EMBL" id="CBY24577.1"/>
    </source>
</evidence>
<dbReference type="Proteomes" id="UP000001307">
    <property type="component" value="Unassembled WGS sequence"/>
</dbReference>
<keyword evidence="5 10" id="KW-0560">Oxidoreductase</keyword>
<feature type="binding site" evidence="10">
    <location>
        <position position="223"/>
    </location>
    <ligand>
        <name>Fe cation</name>
        <dbReference type="ChEBI" id="CHEBI:24875"/>
        <label>2</label>
    </ligand>
</feature>
<feature type="binding site" evidence="10">
    <location>
        <position position="92"/>
    </location>
    <ligand>
        <name>Fe cation</name>
        <dbReference type="ChEBI" id="CHEBI:24875"/>
        <label>1</label>
    </ligand>
</feature>
<dbReference type="Pfam" id="PF03130">
    <property type="entry name" value="HEAT_PBS"/>
    <property type="match status" value="3"/>
</dbReference>
<comment type="function">
    <text evidence="9">Catalyzes the hydroxylation of the N(6)-(4-aminobutyl)-L-lysine intermediate produced by deoxyhypusine synthase/DHPS on a critical lysine of the eukaryotic translation initiation factor 5A/eIF-5A. This is the second step of the post-translational modification of that lysine into an unusual amino acid residue named hypusine. Hypusination is unique to mature eIF-5A factor and is essential for its function.</text>
</comment>
<comment type="function">
    <text evidence="10">Catalyzes the hydroxylation of the N(6)-(4-aminobutyl)-L-lysine intermediate to form hypusine, an essential post-translational modification only found in mature eIF-5A factor.</text>
</comment>
<evidence type="ECO:0000256" key="8">
    <source>
        <dbReference type="ARBA" id="ARBA00023256"/>
    </source>
</evidence>
<protein>
    <recommendedName>
        <fullName evidence="10">Deoxyhypusine hydroxylase</fullName>
        <shortName evidence="10">DOHH</shortName>
        <ecNumber evidence="10">1.14.99.29</ecNumber>
    </recommendedName>
    <alternativeName>
        <fullName evidence="10">Deoxyhypusine dioxygenase</fullName>
    </alternativeName>
    <alternativeName>
        <fullName evidence="10">Deoxyhypusine monooxygenase</fullName>
    </alternativeName>
</protein>
<dbReference type="PANTHER" id="PTHR12697:SF5">
    <property type="entry name" value="DEOXYHYPUSINE HYDROXYLASE"/>
    <property type="match status" value="1"/>
</dbReference>
<dbReference type="EC" id="1.14.99.29" evidence="10"/>
<dbReference type="InParanoid" id="E4XIP3"/>
<dbReference type="HAMAP" id="MF_03101">
    <property type="entry name" value="Deoxyhypusine_hydroxylase"/>
    <property type="match status" value="1"/>
</dbReference>
<feature type="binding site" evidence="10">
    <location>
        <position position="222"/>
    </location>
    <ligand>
        <name>Fe cation</name>
        <dbReference type="ChEBI" id="CHEBI:24875"/>
        <label>2</label>
    </ligand>
</feature>
<evidence type="ECO:0000256" key="3">
    <source>
        <dbReference type="ARBA" id="ARBA00022723"/>
    </source>
</evidence>
<keyword evidence="4" id="KW-0677">Repeat</keyword>
<evidence type="ECO:0000256" key="1">
    <source>
        <dbReference type="ARBA" id="ARBA00000068"/>
    </source>
</evidence>
<dbReference type="Gene3D" id="1.25.10.10">
    <property type="entry name" value="Leucine-rich Repeat Variant"/>
    <property type="match status" value="2"/>
</dbReference>
<keyword evidence="12" id="KW-1185">Reference proteome</keyword>
<sequence length="311" mass="35237">MNGQQLDELITKYSSILNNFDENLARRFRALFSLKGLGTDRCIEEMGKAFADSSELLKHEVAYCLGQTKSDKALEILKSCLNDMKQEPVVRHEAVEAIGAIGPPDYLALLKDLAVNDRDVEVRETSELAFDRIKFFEENPEKKHLMENRFNSVDPAPRSEETNLAKLREALMDTKLSLFERYRAMFGLRDILPIMETEEEKKECIEALLNGFNEKKSALFRHEIAFVFGQLGDVAAHGTARLAEVVDNELEHGMVRHEAAEALGNMGNEMADICLKKHRSSAAQILRESCEVALDQSEYYENNTEFQPISA</sequence>
<evidence type="ECO:0000256" key="5">
    <source>
        <dbReference type="ARBA" id="ARBA00023002"/>
    </source>
</evidence>
<dbReference type="EMBL" id="FN653056">
    <property type="protein sequence ID" value="CBY24577.1"/>
    <property type="molecule type" value="Genomic_DNA"/>
</dbReference>
<evidence type="ECO:0000256" key="6">
    <source>
        <dbReference type="ARBA" id="ARBA00023004"/>
    </source>
</evidence>
<dbReference type="PANTHER" id="PTHR12697">
    <property type="entry name" value="PBS LYASE HEAT-LIKE PROTEIN"/>
    <property type="match status" value="1"/>
</dbReference>
<feature type="binding site" evidence="10">
    <location>
        <position position="93"/>
    </location>
    <ligand>
        <name>Fe cation</name>
        <dbReference type="ChEBI" id="CHEBI:24875"/>
        <label>1</label>
    </ligand>
</feature>